<evidence type="ECO:0008006" key="4">
    <source>
        <dbReference type="Google" id="ProtNLM"/>
    </source>
</evidence>
<feature type="transmembrane region" description="Helical" evidence="1">
    <location>
        <begin position="98"/>
        <end position="120"/>
    </location>
</feature>
<evidence type="ECO:0000313" key="3">
    <source>
        <dbReference type="Proteomes" id="UP001500454"/>
    </source>
</evidence>
<comment type="caution">
    <text evidence="2">The sequence shown here is derived from an EMBL/GenBank/DDBJ whole genome shotgun (WGS) entry which is preliminary data.</text>
</comment>
<dbReference type="Gene3D" id="2.30.30.40">
    <property type="entry name" value="SH3 Domains"/>
    <property type="match status" value="1"/>
</dbReference>
<evidence type="ECO:0000256" key="1">
    <source>
        <dbReference type="SAM" id="Phobius"/>
    </source>
</evidence>
<keyword evidence="1" id="KW-1133">Transmembrane helix</keyword>
<evidence type="ECO:0000313" key="2">
    <source>
        <dbReference type="EMBL" id="GAA4383628.1"/>
    </source>
</evidence>
<sequence length="211" mass="24113">MLAQADSLSEAGQAERAFEVYRQVLRREQVSPRLLLRLAATKESQSHYASALYYLSLYQAHYPSRVVWRKMVEIAQGQHLTGYPNTWQQQLGITVQRYYPLVLQVLLSLAVVIGMLLLVSQRRAGRVWWLIYGFYLIGVTGFIYFTTVPPAGLVCRPRAALMAAPSAASDWLTTVATGDRLLVRGKQDIWYQVLWRGRVAYIRQHDLLLVN</sequence>
<feature type="transmembrane region" description="Helical" evidence="1">
    <location>
        <begin position="127"/>
        <end position="145"/>
    </location>
</feature>
<proteinExistence type="predicted"/>
<protein>
    <recommendedName>
        <fullName evidence="4">SH3 domain-containing protein</fullName>
    </recommendedName>
</protein>
<reference evidence="3" key="1">
    <citation type="journal article" date="2019" name="Int. J. Syst. Evol. Microbiol.">
        <title>The Global Catalogue of Microorganisms (GCM) 10K type strain sequencing project: providing services to taxonomists for standard genome sequencing and annotation.</title>
        <authorList>
            <consortium name="The Broad Institute Genomics Platform"/>
            <consortium name="The Broad Institute Genome Sequencing Center for Infectious Disease"/>
            <person name="Wu L."/>
            <person name="Ma J."/>
        </authorList>
    </citation>
    <scope>NUCLEOTIDE SEQUENCE [LARGE SCALE GENOMIC DNA]</scope>
    <source>
        <strain evidence="3">JCM 17924</strain>
    </source>
</reference>
<keyword evidence="3" id="KW-1185">Reference proteome</keyword>
<dbReference type="SUPFAM" id="SSF48452">
    <property type="entry name" value="TPR-like"/>
    <property type="match status" value="1"/>
</dbReference>
<gene>
    <name evidence="2" type="ORF">GCM10023186_24950</name>
</gene>
<accession>A0ABP8J243</accession>
<dbReference type="InterPro" id="IPR011990">
    <property type="entry name" value="TPR-like_helical_dom_sf"/>
</dbReference>
<keyword evidence="1" id="KW-0812">Transmembrane</keyword>
<keyword evidence="1" id="KW-0472">Membrane</keyword>
<dbReference type="EMBL" id="BAABHA010000007">
    <property type="protein sequence ID" value="GAA4383628.1"/>
    <property type="molecule type" value="Genomic_DNA"/>
</dbReference>
<dbReference type="Proteomes" id="UP001500454">
    <property type="component" value="Unassembled WGS sequence"/>
</dbReference>
<name>A0ABP8J243_9BACT</name>
<organism evidence="2 3">
    <name type="scientific">Hymenobacter koreensis</name>
    <dbReference type="NCBI Taxonomy" id="1084523"/>
    <lineage>
        <taxon>Bacteria</taxon>
        <taxon>Pseudomonadati</taxon>
        <taxon>Bacteroidota</taxon>
        <taxon>Cytophagia</taxon>
        <taxon>Cytophagales</taxon>
        <taxon>Hymenobacteraceae</taxon>
        <taxon>Hymenobacter</taxon>
    </lineage>
</organism>